<evidence type="ECO:0000313" key="2">
    <source>
        <dbReference type="WBParaSite" id="nRc.2.0.1.t18284-RA"/>
    </source>
</evidence>
<organism evidence="1 2">
    <name type="scientific">Romanomermis culicivorax</name>
    <name type="common">Nematode worm</name>
    <dbReference type="NCBI Taxonomy" id="13658"/>
    <lineage>
        <taxon>Eukaryota</taxon>
        <taxon>Metazoa</taxon>
        <taxon>Ecdysozoa</taxon>
        <taxon>Nematoda</taxon>
        <taxon>Enoplea</taxon>
        <taxon>Dorylaimia</taxon>
        <taxon>Mermithida</taxon>
        <taxon>Mermithoidea</taxon>
        <taxon>Mermithidae</taxon>
        <taxon>Romanomermis</taxon>
    </lineage>
</organism>
<dbReference type="AlphaFoldDB" id="A0A915IW25"/>
<keyword evidence="1" id="KW-1185">Reference proteome</keyword>
<evidence type="ECO:0000313" key="1">
    <source>
        <dbReference type="Proteomes" id="UP000887565"/>
    </source>
</evidence>
<proteinExistence type="predicted"/>
<reference evidence="2" key="1">
    <citation type="submission" date="2022-11" db="UniProtKB">
        <authorList>
            <consortium name="WormBaseParasite"/>
        </authorList>
    </citation>
    <scope>IDENTIFICATION</scope>
</reference>
<accession>A0A915IW25</accession>
<sequence>MKVFQSLFNYKIVESIAINAQYNSIRLSVKGYYTPGSNQVISLRENVGNDNSCVLIFTRVWLIFISSL</sequence>
<dbReference type="Proteomes" id="UP000887565">
    <property type="component" value="Unplaced"/>
</dbReference>
<protein>
    <submittedName>
        <fullName evidence="2">Uncharacterized protein</fullName>
    </submittedName>
</protein>
<dbReference type="WBParaSite" id="nRc.2.0.1.t18284-RA">
    <property type="protein sequence ID" value="nRc.2.0.1.t18284-RA"/>
    <property type="gene ID" value="nRc.2.0.1.g18284"/>
</dbReference>
<name>A0A915IW25_ROMCU</name>